<feature type="transmembrane region" description="Helical" evidence="1">
    <location>
        <begin position="45"/>
        <end position="70"/>
    </location>
</feature>
<keyword evidence="1" id="KW-1133">Transmembrane helix</keyword>
<evidence type="ECO:0000256" key="1">
    <source>
        <dbReference type="SAM" id="Phobius"/>
    </source>
</evidence>
<gene>
    <name evidence="2" type="ORF">HAND1043_LOCUS2945</name>
</gene>
<dbReference type="EMBL" id="HBFK01004919">
    <property type="protein sequence ID" value="CAD8736453.1"/>
    <property type="molecule type" value="Transcribed_RNA"/>
</dbReference>
<evidence type="ECO:0000313" key="2">
    <source>
        <dbReference type="EMBL" id="CAD8736453.1"/>
    </source>
</evidence>
<sequence>MAEHRSLTASQKREAARVERICNALAEREGVPPWTKSLLVQLGPLLTTLLAFIDASTPVVMSAIAAAVAIWNTLPKQAITALYGLVLCFFGGHYTVTLAAVEAFRVSGGERVTQCIRDIWTDITNVRIANAADNKKDDDHDGKLDVDQLSSDKALLSRKIGLVLRTVDPDRVIQALGGLAQAFAGVLATLKVQFARTVALAVSISDNLRKPAGVLLTPVLAALIPPEYHHWVSPIISIACKVVGMWVAWLLARIIATCHASMIGGLMAARAAMGLANQMGWVKVTVEDSMLDEAAGWTLCVIGAYFQLSSGFSLPFPLNVVLLPVSMVEWFLTWAVTWFD</sequence>
<name>A0A6T8HJ76_HEMAN</name>
<keyword evidence="1" id="KW-0472">Membrane</keyword>
<accession>A0A6T8HJ76</accession>
<protein>
    <submittedName>
        <fullName evidence="2">Uncharacterized protein</fullName>
    </submittedName>
</protein>
<reference evidence="2" key="1">
    <citation type="submission" date="2021-01" db="EMBL/GenBank/DDBJ databases">
        <authorList>
            <person name="Corre E."/>
            <person name="Pelletier E."/>
            <person name="Niang G."/>
            <person name="Scheremetjew M."/>
            <person name="Finn R."/>
            <person name="Kale V."/>
            <person name="Holt S."/>
            <person name="Cochrane G."/>
            <person name="Meng A."/>
            <person name="Brown T."/>
            <person name="Cohen L."/>
        </authorList>
    </citation>
    <scope>NUCLEOTIDE SEQUENCE</scope>
    <source>
        <strain evidence="2">CCMP441</strain>
    </source>
</reference>
<keyword evidence="1" id="KW-0812">Transmembrane</keyword>
<dbReference type="AlphaFoldDB" id="A0A6T8HJ76"/>
<feature type="transmembrane region" description="Helical" evidence="1">
    <location>
        <begin position="82"/>
        <end position="101"/>
    </location>
</feature>
<proteinExistence type="predicted"/>
<organism evidence="2">
    <name type="scientific">Hemiselmis andersenii</name>
    <name type="common">Cryptophyte alga</name>
    <dbReference type="NCBI Taxonomy" id="464988"/>
    <lineage>
        <taxon>Eukaryota</taxon>
        <taxon>Cryptophyceae</taxon>
        <taxon>Cryptomonadales</taxon>
        <taxon>Hemiselmidaceae</taxon>
        <taxon>Hemiselmis</taxon>
    </lineage>
</organism>